<protein>
    <submittedName>
        <fullName evidence="1">Uncharacterized protein</fullName>
    </submittedName>
</protein>
<organism evidence="1 2">
    <name type="scientific">Caerostris extrusa</name>
    <name type="common">Bark spider</name>
    <name type="synonym">Caerostris bankana</name>
    <dbReference type="NCBI Taxonomy" id="172846"/>
    <lineage>
        <taxon>Eukaryota</taxon>
        <taxon>Metazoa</taxon>
        <taxon>Ecdysozoa</taxon>
        <taxon>Arthropoda</taxon>
        <taxon>Chelicerata</taxon>
        <taxon>Arachnida</taxon>
        <taxon>Araneae</taxon>
        <taxon>Araneomorphae</taxon>
        <taxon>Entelegynae</taxon>
        <taxon>Araneoidea</taxon>
        <taxon>Araneidae</taxon>
        <taxon>Caerostris</taxon>
    </lineage>
</organism>
<accession>A0AAV4MBJ7</accession>
<dbReference type="Proteomes" id="UP001054945">
    <property type="component" value="Unassembled WGS sequence"/>
</dbReference>
<reference evidence="1 2" key="1">
    <citation type="submission" date="2021-06" db="EMBL/GenBank/DDBJ databases">
        <title>Caerostris extrusa draft genome.</title>
        <authorList>
            <person name="Kono N."/>
            <person name="Arakawa K."/>
        </authorList>
    </citation>
    <scope>NUCLEOTIDE SEQUENCE [LARGE SCALE GENOMIC DNA]</scope>
</reference>
<dbReference type="AlphaFoldDB" id="A0AAV4MBJ7"/>
<dbReference type="EMBL" id="BPLR01002032">
    <property type="protein sequence ID" value="GIX69258.1"/>
    <property type="molecule type" value="Genomic_DNA"/>
</dbReference>
<keyword evidence="2" id="KW-1185">Reference proteome</keyword>
<name>A0AAV4MBJ7_CAEEX</name>
<gene>
    <name evidence="1" type="ORF">CEXT_699291</name>
</gene>
<proteinExistence type="predicted"/>
<evidence type="ECO:0000313" key="2">
    <source>
        <dbReference type="Proteomes" id="UP001054945"/>
    </source>
</evidence>
<sequence>MGGKKSSVLAEKADTDFSLHPIPGSPQCLETVFSDMPWIINHMLIGVSLPLCRKWPKFAITGCSNLRSLKDVVWGIGNLSFEIEQFRDNLASTNRLLLKTFWISTI</sequence>
<evidence type="ECO:0000313" key="1">
    <source>
        <dbReference type="EMBL" id="GIX69258.1"/>
    </source>
</evidence>
<comment type="caution">
    <text evidence="1">The sequence shown here is derived from an EMBL/GenBank/DDBJ whole genome shotgun (WGS) entry which is preliminary data.</text>
</comment>